<dbReference type="PANTHER" id="PTHR43194">
    <property type="entry name" value="HYDROLASE ALPHA/BETA FOLD FAMILY"/>
    <property type="match status" value="1"/>
</dbReference>
<reference evidence="3" key="1">
    <citation type="submission" date="2016-10" db="EMBL/GenBank/DDBJ databases">
        <authorList>
            <person name="Varghese N."/>
            <person name="Submissions S."/>
        </authorList>
    </citation>
    <scope>NUCLEOTIDE SEQUENCE [LARGE SCALE GENOMIC DNA]</scope>
    <source>
        <strain evidence="3">CCTCC 2012022</strain>
    </source>
</reference>
<keyword evidence="3" id="KW-1185">Reference proteome</keyword>
<dbReference type="PANTHER" id="PTHR43194:SF5">
    <property type="entry name" value="PIMELOYL-[ACYL-CARRIER PROTEIN] METHYL ESTER ESTERASE"/>
    <property type="match status" value="1"/>
</dbReference>
<evidence type="ECO:0000313" key="3">
    <source>
        <dbReference type="Proteomes" id="UP000243063"/>
    </source>
</evidence>
<proteinExistence type="predicted"/>
<evidence type="ECO:0000259" key="1">
    <source>
        <dbReference type="Pfam" id="PF12697"/>
    </source>
</evidence>
<dbReference type="EMBL" id="LT629780">
    <property type="protein sequence ID" value="SDU04321.1"/>
    <property type="molecule type" value="Genomic_DNA"/>
</dbReference>
<evidence type="ECO:0000313" key="2">
    <source>
        <dbReference type="EMBL" id="SDU04321.1"/>
    </source>
</evidence>
<name>A0A1H2FAE1_9GAMM</name>
<dbReference type="Pfam" id="PF12697">
    <property type="entry name" value="Abhydrolase_6"/>
    <property type="match status" value="1"/>
</dbReference>
<dbReference type="InterPro" id="IPR029058">
    <property type="entry name" value="AB_hydrolase_fold"/>
</dbReference>
<dbReference type="InterPro" id="IPR050228">
    <property type="entry name" value="Carboxylesterase_BioH"/>
</dbReference>
<dbReference type="AlphaFoldDB" id="A0A1H2FAE1"/>
<dbReference type="Proteomes" id="UP000243063">
    <property type="component" value="Chromosome I"/>
</dbReference>
<organism evidence="2 3">
    <name type="scientific">Geopseudomonas guangdongensis</name>
    <dbReference type="NCBI Taxonomy" id="1245526"/>
    <lineage>
        <taxon>Bacteria</taxon>
        <taxon>Pseudomonadati</taxon>
        <taxon>Pseudomonadota</taxon>
        <taxon>Gammaproteobacteria</taxon>
        <taxon>Pseudomonadales</taxon>
        <taxon>Pseudomonadaceae</taxon>
        <taxon>Geopseudomonas</taxon>
    </lineage>
</organism>
<dbReference type="SUPFAM" id="SSF53474">
    <property type="entry name" value="alpha/beta-Hydrolases"/>
    <property type="match status" value="1"/>
</dbReference>
<sequence length="297" mass="32531">MPLHPWSHPASAGFVLRGWHSPPGGRPLLHFLHGNGFCARTYEPLLRLLAEDFDLWLCDVQGHGDSDHGGRFLGWNRSAELAAEAFRAGRARFGAVPVLACGHSFGGVLSALMLAAEPQLFQRAVLLDPVLFPPAMIGAMALSELLGLQERHALARQARSRRRCWSDRAAAYAALHGRGIFRGWSDAALHAYVEHALQPVADGVALKCRPEREAEIFASYPRRLWATLARVTTPTLVLHGRASYPFVARGVARWCAGNAHVTARLVEGGHCFMQEDPAACAGRVRDFLRAGELTLRD</sequence>
<gene>
    <name evidence="2" type="ORF">SAMN05216580_1116</name>
</gene>
<accession>A0A1H2FAE1</accession>
<dbReference type="InterPro" id="IPR000073">
    <property type="entry name" value="AB_hydrolase_1"/>
</dbReference>
<dbReference type="Gene3D" id="3.40.50.1820">
    <property type="entry name" value="alpha/beta hydrolase"/>
    <property type="match status" value="1"/>
</dbReference>
<feature type="domain" description="AB hydrolase-1" evidence="1">
    <location>
        <begin position="31"/>
        <end position="281"/>
    </location>
</feature>
<dbReference type="RefSeq" id="WP_090212758.1">
    <property type="nucleotide sequence ID" value="NZ_LT629780.1"/>
</dbReference>
<dbReference type="STRING" id="1245526.SAMN05216580_1116"/>
<dbReference type="OrthoDB" id="5729753at2"/>
<protein>
    <submittedName>
        <fullName evidence="2">Pimeloyl-ACP methyl ester carboxylesterase</fullName>
    </submittedName>
</protein>